<dbReference type="InterPro" id="IPR058533">
    <property type="entry name" value="Cation_efflux_TM"/>
</dbReference>
<keyword evidence="6" id="KW-0406">Ion transport</keyword>
<dbReference type="Gene3D" id="1.20.1510.10">
    <property type="entry name" value="Cation efflux protein transmembrane domain"/>
    <property type="match status" value="1"/>
</dbReference>
<accession>A0A650CNB6</accession>
<dbReference type="KEGG" id="sazo:D1868_03750"/>
<keyword evidence="12" id="KW-1185">Reference proteome</keyword>
<evidence type="ECO:0000313" key="11">
    <source>
        <dbReference type="EMBL" id="QGR19175.1"/>
    </source>
</evidence>
<feature type="domain" description="Cation efflux protein transmembrane" evidence="9">
    <location>
        <begin position="12"/>
        <end position="188"/>
    </location>
</feature>
<evidence type="ECO:0000259" key="10">
    <source>
        <dbReference type="Pfam" id="PF16916"/>
    </source>
</evidence>
<feature type="transmembrane region" description="Helical" evidence="8">
    <location>
        <begin position="163"/>
        <end position="180"/>
    </location>
</feature>
<dbReference type="NCBIfam" id="TIGR01297">
    <property type="entry name" value="CDF"/>
    <property type="match status" value="1"/>
</dbReference>
<dbReference type="InterPro" id="IPR027469">
    <property type="entry name" value="Cation_efflux_TMD_sf"/>
</dbReference>
<organism evidence="11 12">
    <name type="scientific">Stygiolobus azoricus</name>
    <dbReference type="NCBI Taxonomy" id="41675"/>
    <lineage>
        <taxon>Archaea</taxon>
        <taxon>Thermoproteota</taxon>
        <taxon>Thermoprotei</taxon>
        <taxon>Sulfolobales</taxon>
        <taxon>Sulfolobaceae</taxon>
        <taxon>Stygiolobus</taxon>
    </lineage>
</organism>
<dbReference type="PANTHER" id="PTHR11562">
    <property type="entry name" value="CATION EFFLUX PROTEIN/ ZINC TRANSPORTER"/>
    <property type="match status" value="1"/>
</dbReference>
<comment type="similarity">
    <text evidence="2">Belongs to the cation diffusion facilitator (CDF) transporter (TC 2.A.4) family. SLC30A subfamily.</text>
</comment>
<protein>
    <submittedName>
        <fullName evidence="11">Cation diffusion facilitator family transporter</fullName>
    </submittedName>
</protein>
<proteinExistence type="inferred from homology"/>
<keyword evidence="5 8" id="KW-1133">Transmembrane helix</keyword>
<keyword evidence="7 8" id="KW-0472">Membrane</keyword>
<evidence type="ECO:0000259" key="9">
    <source>
        <dbReference type="Pfam" id="PF01545"/>
    </source>
</evidence>
<dbReference type="PANTHER" id="PTHR11562:SF17">
    <property type="entry name" value="RE54080P-RELATED"/>
    <property type="match status" value="1"/>
</dbReference>
<feature type="domain" description="Cation efflux protein cytoplasmic" evidence="10">
    <location>
        <begin position="194"/>
        <end position="265"/>
    </location>
</feature>
<dbReference type="Proteomes" id="UP000423396">
    <property type="component" value="Chromosome"/>
</dbReference>
<dbReference type="Pfam" id="PF01545">
    <property type="entry name" value="Cation_efflux"/>
    <property type="match status" value="1"/>
</dbReference>
<name>A0A650CNB6_9CREN</name>
<evidence type="ECO:0000256" key="2">
    <source>
        <dbReference type="ARBA" id="ARBA00008873"/>
    </source>
</evidence>
<feature type="transmembrane region" description="Helical" evidence="8">
    <location>
        <begin position="7"/>
        <end position="26"/>
    </location>
</feature>
<evidence type="ECO:0000256" key="6">
    <source>
        <dbReference type="ARBA" id="ARBA00023065"/>
    </source>
</evidence>
<evidence type="ECO:0000256" key="4">
    <source>
        <dbReference type="ARBA" id="ARBA00022692"/>
    </source>
</evidence>
<dbReference type="SUPFAM" id="SSF160240">
    <property type="entry name" value="Cation efflux protein cytoplasmic domain-like"/>
    <property type="match status" value="1"/>
</dbReference>
<gene>
    <name evidence="11" type="ORF">D1868_03750</name>
</gene>
<feature type="transmembrane region" description="Helical" evidence="8">
    <location>
        <begin position="100"/>
        <end position="119"/>
    </location>
</feature>
<feature type="transmembrane region" description="Helical" evidence="8">
    <location>
        <begin position="72"/>
        <end position="94"/>
    </location>
</feature>
<evidence type="ECO:0000256" key="8">
    <source>
        <dbReference type="SAM" id="Phobius"/>
    </source>
</evidence>
<sequence>MVRKTELGFWSIFILTLITAFVGRSVTLGTEAIHALLDALVVSISAYIIKVVNKRDGMYTYGLHRLEVLSALLNIFTVIIGATLGAVFAVIFLLNRVTDNPYILLLSSLVSLFISLLIVKSGEDEDKNTGILFHAFEDSLVYLIGAVTGLAIVFTKYYFLDPIAAILTIPVILFFSVNVLKNSYYVFMERSPVNVNEVKRDLNQIFKEIDDIHVWNLCNHIRIATLHVRESPDITLSELDKKREMAEDILKKKFDITHVTIQFESDILHEHEF</sequence>
<dbReference type="AlphaFoldDB" id="A0A650CNB6"/>
<dbReference type="EMBL" id="CP045483">
    <property type="protein sequence ID" value="QGR19175.1"/>
    <property type="molecule type" value="Genomic_DNA"/>
</dbReference>
<evidence type="ECO:0000256" key="3">
    <source>
        <dbReference type="ARBA" id="ARBA00022448"/>
    </source>
</evidence>
<feature type="transmembrane region" description="Helical" evidence="8">
    <location>
        <begin position="140"/>
        <end position="157"/>
    </location>
</feature>
<keyword evidence="3" id="KW-0813">Transport</keyword>
<dbReference type="InterPro" id="IPR036837">
    <property type="entry name" value="Cation_efflux_CTD_sf"/>
</dbReference>
<dbReference type="InterPro" id="IPR050681">
    <property type="entry name" value="CDF/SLC30A"/>
</dbReference>
<dbReference type="Pfam" id="PF16916">
    <property type="entry name" value="ZT_dimer"/>
    <property type="match status" value="1"/>
</dbReference>
<dbReference type="SUPFAM" id="SSF161111">
    <property type="entry name" value="Cation efflux protein transmembrane domain-like"/>
    <property type="match status" value="1"/>
</dbReference>
<dbReference type="InterPro" id="IPR027470">
    <property type="entry name" value="Cation_efflux_CTD"/>
</dbReference>
<reference evidence="11 12" key="1">
    <citation type="submission" date="2019-10" db="EMBL/GenBank/DDBJ databases">
        <title>Genome Sequences from Six Type Strain Members of the Archaeal Family Sulfolobaceae: Acidianus ambivalens, Acidianus infernus, Metallosphaera prunae, Stygiolobus azoricus, Sulfolobus metallicus, and Sulfurisphaera ohwakuensis.</title>
        <authorList>
            <person name="Counts J.A."/>
            <person name="Kelly R.M."/>
        </authorList>
    </citation>
    <scope>NUCLEOTIDE SEQUENCE [LARGE SCALE GENOMIC DNA]</scope>
    <source>
        <strain evidence="11 12">FC6</strain>
    </source>
</reference>
<feature type="transmembrane region" description="Helical" evidence="8">
    <location>
        <begin position="32"/>
        <end position="52"/>
    </location>
</feature>
<evidence type="ECO:0000256" key="1">
    <source>
        <dbReference type="ARBA" id="ARBA00004141"/>
    </source>
</evidence>
<keyword evidence="4 8" id="KW-0812">Transmembrane</keyword>
<evidence type="ECO:0000256" key="5">
    <source>
        <dbReference type="ARBA" id="ARBA00022989"/>
    </source>
</evidence>
<evidence type="ECO:0000313" key="12">
    <source>
        <dbReference type="Proteomes" id="UP000423396"/>
    </source>
</evidence>
<dbReference type="InterPro" id="IPR002524">
    <property type="entry name" value="Cation_efflux"/>
</dbReference>
<dbReference type="GO" id="GO:0005886">
    <property type="term" value="C:plasma membrane"/>
    <property type="evidence" value="ECO:0007669"/>
    <property type="project" value="TreeGrafter"/>
</dbReference>
<dbReference type="GO" id="GO:0005385">
    <property type="term" value="F:zinc ion transmembrane transporter activity"/>
    <property type="evidence" value="ECO:0007669"/>
    <property type="project" value="TreeGrafter"/>
</dbReference>
<comment type="subcellular location">
    <subcellularLocation>
        <location evidence="1">Membrane</location>
        <topology evidence="1">Multi-pass membrane protein</topology>
    </subcellularLocation>
</comment>
<evidence type="ECO:0000256" key="7">
    <source>
        <dbReference type="ARBA" id="ARBA00023136"/>
    </source>
</evidence>